<organism evidence="9 10">
    <name type="scientific">Acinetobacter apis</name>
    <dbReference type="NCBI Taxonomy" id="1229165"/>
    <lineage>
        <taxon>Bacteria</taxon>
        <taxon>Pseudomonadati</taxon>
        <taxon>Pseudomonadota</taxon>
        <taxon>Gammaproteobacteria</taxon>
        <taxon>Moraxellales</taxon>
        <taxon>Moraxellaceae</taxon>
        <taxon>Acinetobacter</taxon>
    </lineage>
</organism>
<evidence type="ECO:0000256" key="5">
    <source>
        <dbReference type="ARBA" id="ARBA00022989"/>
    </source>
</evidence>
<proteinExistence type="inferred from homology"/>
<evidence type="ECO:0000256" key="2">
    <source>
        <dbReference type="ARBA" id="ARBA00006464"/>
    </source>
</evidence>
<dbReference type="PANTHER" id="PTHR30576:SF21">
    <property type="entry name" value="UDP-GLUCOSE:UNDECAPRENYL-PHOSPHATE GLUCOSE-1-PHOSPHATE TRANSFERASE"/>
    <property type="match status" value="1"/>
</dbReference>
<dbReference type="GO" id="GO:0009242">
    <property type="term" value="P:colanic acid biosynthetic process"/>
    <property type="evidence" value="ECO:0007669"/>
    <property type="project" value="TreeGrafter"/>
</dbReference>
<evidence type="ECO:0000256" key="4">
    <source>
        <dbReference type="ARBA" id="ARBA00022692"/>
    </source>
</evidence>
<dbReference type="GO" id="GO:0089702">
    <property type="term" value="F:undecaprenyl-phosphate glucose phosphotransferase activity"/>
    <property type="evidence" value="ECO:0007669"/>
    <property type="project" value="TreeGrafter"/>
</dbReference>
<name>A0A217EHK9_9GAMM</name>
<evidence type="ECO:0000313" key="9">
    <source>
        <dbReference type="EMBL" id="SNQ29958.1"/>
    </source>
</evidence>
<keyword evidence="4 7" id="KW-0812">Transmembrane</keyword>
<feature type="domain" description="Bacterial sugar transferase" evidence="8">
    <location>
        <begin position="33"/>
        <end position="214"/>
    </location>
</feature>
<dbReference type="GO" id="GO:0016020">
    <property type="term" value="C:membrane"/>
    <property type="evidence" value="ECO:0007669"/>
    <property type="project" value="UniProtKB-SubCell"/>
</dbReference>
<evidence type="ECO:0000313" key="10">
    <source>
        <dbReference type="Proteomes" id="UP000243463"/>
    </source>
</evidence>
<keyword evidence="3 9" id="KW-0808">Transferase</keyword>
<keyword evidence="10" id="KW-1185">Reference proteome</keyword>
<gene>
    <name evidence="9" type="ORF">SAMN05444584_1937</name>
</gene>
<dbReference type="AlphaFoldDB" id="A0A217EHK9"/>
<dbReference type="NCBIfam" id="TIGR03025">
    <property type="entry name" value="EPS_sugtrans"/>
    <property type="match status" value="1"/>
</dbReference>
<dbReference type="InterPro" id="IPR003362">
    <property type="entry name" value="Bact_transf"/>
</dbReference>
<evidence type="ECO:0000256" key="7">
    <source>
        <dbReference type="SAM" id="Phobius"/>
    </source>
</evidence>
<dbReference type="Proteomes" id="UP000243463">
    <property type="component" value="Unassembled WGS sequence"/>
</dbReference>
<evidence type="ECO:0000256" key="6">
    <source>
        <dbReference type="ARBA" id="ARBA00023136"/>
    </source>
</evidence>
<sequence length="223" mass="25653">MIIQPESTEDTLAMYNDMDTLRTPFTGYNKIIKRLEDIIISSIIILLISPILVIIAVMIKMTSKGPVLFKQDRHGLNGKIIKVWKFRSMSVMENSNTVTQATKNDVRVTKVGRILRRTSLDELPQFFNVLFGSMSIVGPRPHAVSHNEYYQTCIEDYMLRHMVKPGITGLAQISGWRGETDTLDKMQQRVNCDLTYIRTWSLWLDLKIIFLTILFGFISKTAY</sequence>
<protein>
    <submittedName>
        <fullName evidence="9">Putative colanic acid biosysnthesis UDP-glucose lipid carrier transferase</fullName>
    </submittedName>
</protein>
<keyword evidence="5 7" id="KW-1133">Transmembrane helix</keyword>
<keyword evidence="6 7" id="KW-0472">Membrane</keyword>
<feature type="transmembrane region" description="Helical" evidence="7">
    <location>
        <begin position="195"/>
        <end position="218"/>
    </location>
</feature>
<evidence type="ECO:0000256" key="3">
    <source>
        <dbReference type="ARBA" id="ARBA00022679"/>
    </source>
</evidence>
<comment type="similarity">
    <text evidence="2">Belongs to the bacterial sugar transferase family.</text>
</comment>
<comment type="subcellular location">
    <subcellularLocation>
        <location evidence="1">Membrane</location>
        <topology evidence="1">Multi-pass membrane protein</topology>
    </subcellularLocation>
</comment>
<evidence type="ECO:0000256" key="1">
    <source>
        <dbReference type="ARBA" id="ARBA00004141"/>
    </source>
</evidence>
<dbReference type="InterPro" id="IPR017475">
    <property type="entry name" value="EPS_sugar_tfrase"/>
</dbReference>
<dbReference type="Pfam" id="PF02397">
    <property type="entry name" value="Bac_transf"/>
    <property type="match status" value="1"/>
</dbReference>
<evidence type="ECO:0000259" key="8">
    <source>
        <dbReference type="Pfam" id="PF02397"/>
    </source>
</evidence>
<reference evidence="10" key="1">
    <citation type="submission" date="2017-06" db="EMBL/GenBank/DDBJ databases">
        <authorList>
            <person name="Varghese N."/>
            <person name="Submissions S."/>
        </authorList>
    </citation>
    <scope>NUCLEOTIDE SEQUENCE [LARGE SCALE GENOMIC DNA]</scope>
    <source>
        <strain evidence="10">ANC 5114</strain>
    </source>
</reference>
<dbReference type="EMBL" id="FZLN01000004">
    <property type="protein sequence ID" value="SNQ29958.1"/>
    <property type="molecule type" value="Genomic_DNA"/>
</dbReference>
<dbReference type="OrthoDB" id="9808602at2"/>
<dbReference type="PANTHER" id="PTHR30576">
    <property type="entry name" value="COLANIC BIOSYNTHESIS UDP-GLUCOSE LIPID CARRIER TRANSFERASE"/>
    <property type="match status" value="1"/>
</dbReference>
<feature type="transmembrane region" description="Helical" evidence="7">
    <location>
        <begin position="38"/>
        <end position="59"/>
    </location>
</feature>
<accession>A0A217EHK9</accession>